<dbReference type="Pfam" id="PF14904">
    <property type="entry name" value="FAM86"/>
    <property type="match status" value="1"/>
</dbReference>
<evidence type="ECO:0000256" key="1">
    <source>
        <dbReference type="ARBA" id="ARBA00005511"/>
    </source>
</evidence>
<gene>
    <name evidence="4" type="primary">FAM86A_2</name>
    <name evidence="4" type="ORF">SK128_021815</name>
</gene>
<organism evidence="4 5">
    <name type="scientific">Halocaridina rubra</name>
    <name type="common">Hawaiian red shrimp</name>
    <dbReference type="NCBI Taxonomy" id="373956"/>
    <lineage>
        <taxon>Eukaryota</taxon>
        <taxon>Metazoa</taxon>
        <taxon>Ecdysozoa</taxon>
        <taxon>Arthropoda</taxon>
        <taxon>Crustacea</taxon>
        <taxon>Multicrustacea</taxon>
        <taxon>Malacostraca</taxon>
        <taxon>Eumalacostraca</taxon>
        <taxon>Eucarida</taxon>
        <taxon>Decapoda</taxon>
        <taxon>Pleocyemata</taxon>
        <taxon>Caridea</taxon>
        <taxon>Atyoidea</taxon>
        <taxon>Atyidae</taxon>
        <taxon>Halocaridina</taxon>
    </lineage>
</organism>
<accession>A0AAN8ZYQ8</accession>
<dbReference type="InterPro" id="IPR029426">
    <property type="entry name" value="FAM86_N"/>
</dbReference>
<sequence>MDDGVKNISKQYLRMYPLKDINWKHLFDDLPLHDYDKLMNFQNKLLQSTIYHPVAIKYAPTREYSRLFLKRIIAQIEELNLEVCEDLYSAYSELLSSLPVTACEDSRTFYRTYYLPSDLSITLKETKAICSSGTTGLFTWEASHVLIDWCSKKSEEFYGKNILELGAGLGLTGLAIIKSCSPASYTFTDTHTEVLNTLKENVLINLCEDRLVAENISEEKCTDYKEAEVSILQEQKLCATFIPPCFQLVLIILCESWEKESITLGYFV</sequence>
<evidence type="ECO:0000256" key="2">
    <source>
        <dbReference type="ARBA" id="ARBA00022679"/>
    </source>
</evidence>
<proteinExistence type="inferred from homology"/>
<dbReference type="Proteomes" id="UP001381693">
    <property type="component" value="Unassembled WGS sequence"/>
</dbReference>
<evidence type="ECO:0000313" key="4">
    <source>
        <dbReference type="EMBL" id="KAK7068783.1"/>
    </source>
</evidence>
<keyword evidence="2" id="KW-0808">Transferase</keyword>
<protein>
    <submittedName>
        <fullName evidence="4">Protein fam86a</fullName>
    </submittedName>
</protein>
<evidence type="ECO:0000259" key="3">
    <source>
        <dbReference type="Pfam" id="PF14904"/>
    </source>
</evidence>
<dbReference type="Gene3D" id="3.40.50.150">
    <property type="entry name" value="Vaccinia Virus protein VP39"/>
    <property type="match status" value="1"/>
</dbReference>
<dbReference type="PANTHER" id="PTHR14614:SF130">
    <property type="entry name" value="PROTEIN-LYSINE N-METHYLTRANSFERASE EEF2KMT"/>
    <property type="match status" value="1"/>
</dbReference>
<reference evidence="4 5" key="1">
    <citation type="submission" date="2023-11" db="EMBL/GenBank/DDBJ databases">
        <title>Halocaridina rubra genome assembly.</title>
        <authorList>
            <person name="Smith C."/>
        </authorList>
    </citation>
    <scope>NUCLEOTIDE SEQUENCE [LARGE SCALE GENOMIC DNA]</scope>
    <source>
        <strain evidence="4">EP-1</strain>
        <tissue evidence="4">Whole</tissue>
    </source>
</reference>
<dbReference type="Pfam" id="PF10294">
    <property type="entry name" value="Methyltransf_16"/>
    <property type="match status" value="1"/>
</dbReference>
<dbReference type="InterPro" id="IPR019410">
    <property type="entry name" value="Methyltransf_16"/>
</dbReference>
<evidence type="ECO:0000313" key="5">
    <source>
        <dbReference type="Proteomes" id="UP001381693"/>
    </source>
</evidence>
<comment type="caution">
    <text evidence="4">The sequence shown here is derived from an EMBL/GenBank/DDBJ whole genome shotgun (WGS) entry which is preliminary data.</text>
</comment>
<dbReference type="GO" id="GO:0016740">
    <property type="term" value="F:transferase activity"/>
    <property type="evidence" value="ECO:0007669"/>
    <property type="project" value="UniProtKB-KW"/>
</dbReference>
<dbReference type="EMBL" id="JAXCGZ010017123">
    <property type="protein sequence ID" value="KAK7068783.1"/>
    <property type="molecule type" value="Genomic_DNA"/>
</dbReference>
<feature type="domain" description="FAM86 N-terminal" evidence="3">
    <location>
        <begin position="6"/>
        <end position="94"/>
    </location>
</feature>
<dbReference type="PANTHER" id="PTHR14614">
    <property type="entry name" value="HEPATOCELLULAR CARCINOMA-ASSOCIATED ANTIGEN"/>
    <property type="match status" value="1"/>
</dbReference>
<comment type="similarity">
    <text evidence="1">Belongs to the class I-like SAM-binding methyltransferase superfamily. EEF2KMT family.</text>
</comment>
<dbReference type="GO" id="GO:0032991">
    <property type="term" value="C:protein-containing complex"/>
    <property type="evidence" value="ECO:0007669"/>
    <property type="project" value="TreeGrafter"/>
</dbReference>
<keyword evidence="5" id="KW-1185">Reference proteome</keyword>
<name>A0AAN8ZYQ8_HALRR</name>
<dbReference type="InterPro" id="IPR029063">
    <property type="entry name" value="SAM-dependent_MTases_sf"/>
</dbReference>
<dbReference type="AlphaFoldDB" id="A0AAN8ZYQ8"/>
<dbReference type="SUPFAM" id="SSF53335">
    <property type="entry name" value="S-adenosyl-L-methionine-dependent methyltransferases"/>
    <property type="match status" value="1"/>
</dbReference>